<evidence type="ECO:0000313" key="7">
    <source>
        <dbReference type="EMBL" id="NVO58453.1"/>
    </source>
</evidence>
<dbReference type="InterPro" id="IPR015424">
    <property type="entry name" value="PyrdxlP-dep_Trfase"/>
</dbReference>
<feature type="domain" description="Aminotransferase class I/classII large" evidence="6">
    <location>
        <begin position="30"/>
        <end position="349"/>
    </location>
</feature>
<dbReference type="EMBL" id="JABXWT010000026">
    <property type="protein sequence ID" value="NVO58453.1"/>
    <property type="molecule type" value="Genomic_DNA"/>
</dbReference>
<dbReference type="Pfam" id="PF00155">
    <property type="entry name" value="Aminotran_1_2"/>
    <property type="match status" value="1"/>
</dbReference>
<dbReference type="CDD" id="cd00609">
    <property type="entry name" value="AAT_like"/>
    <property type="match status" value="1"/>
</dbReference>
<dbReference type="RefSeq" id="WP_176867495.1">
    <property type="nucleotide sequence ID" value="NZ_JABXWT010000026.1"/>
</dbReference>
<keyword evidence="2 7" id="KW-0032">Aminotransferase</keyword>
<sequence length="364" mass="39092">MTVALAKAGIDRIKPHMVSGAANTAPPSAVLLNSNESAFGPSPIARDAARAAASSIERYLENPDHILAPAIASHFGLDAARITTGQGSDDLLARLARAYLGPGTELIRSANGYLKVPNYAYANDAEVVSVADDHFKPSADRMINALTDRTRVVYLANPENPAGTYLSGAEIRRLHAALPDNVLLIVDAAYEEYIDAPDYEPAHFLVEEAKNVVMCRTFSKIYGLAGARVGWMYGPDDIIDTVRRVGLTFPVASSSAAAAIAALEDEAHTRYVHDANRKGRDWISAEMQALGLGVIPSQANFILVHFPDMHKSAEAATNALLQEGVAVRRFASPAYGDYLRITVGHMRDLRIARDGIAKFLDGGV</sequence>
<comment type="caution">
    <text evidence="7">The sequence shown here is derived from an EMBL/GenBank/DDBJ whole genome shotgun (WGS) entry which is preliminary data.</text>
</comment>
<dbReference type="Gene3D" id="3.90.1150.10">
    <property type="entry name" value="Aspartate Aminotransferase, domain 1"/>
    <property type="match status" value="1"/>
</dbReference>
<proteinExistence type="inferred from homology"/>
<protein>
    <submittedName>
        <fullName evidence="7">Aminotransferase class I/II-fold pyridoxal phosphate-dependent enzyme</fullName>
    </submittedName>
</protein>
<keyword evidence="3" id="KW-0808">Transferase</keyword>
<reference evidence="7 8" key="1">
    <citation type="submission" date="2020-06" db="EMBL/GenBank/DDBJ databases">
        <authorList>
            <person name="Cao W.R."/>
        </authorList>
    </citation>
    <scope>NUCLEOTIDE SEQUENCE [LARGE SCALE GENOMIC DNA]</scope>
    <source>
        <strain evidence="7 8">B1Z28</strain>
    </source>
</reference>
<keyword evidence="4" id="KW-0663">Pyridoxal phosphate</keyword>
<name>A0ABX2PW70_9RHOB</name>
<dbReference type="SUPFAM" id="SSF53383">
    <property type="entry name" value="PLP-dependent transferases"/>
    <property type="match status" value="1"/>
</dbReference>
<dbReference type="PANTHER" id="PTHR43643:SF3">
    <property type="entry name" value="HISTIDINOL-PHOSPHATE AMINOTRANSFERASE"/>
    <property type="match status" value="1"/>
</dbReference>
<evidence type="ECO:0000256" key="1">
    <source>
        <dbReference type="ARBA" id="ARBA00007970"/>
    </source>
</evidence>
<comment type="pathway">
    <text evidence="5">Amino-acid biosynthesis.</text>
</comment>
<dbReference type="GO" id="GO:0008483">
    <property type="term" value="F:transaminase activity"/>
    <property type="evidence" value="ECO:0007669"/>
    <property type="project" value="UniProtKB-KW"/>
</dbReference>
<dbReference type="Proteomes" id="UP000630805">
    <property type="component" value="Unassembled WGS sequence"/>
</dbReference>
<evidence type="ECO:0000256" key="5">
    <source>
        <dbReference type="ARBA" id="ARBA00029440"/>
    </source>
</evidence>
<gene>
    <name evidence="7" type="ORF">HW561_21970</name>
</gene>
<dbReference type="PANTHER" id="PTHR43643">
    <property type="entry name" value="HISTIDINOL-PHOSPHATE AMINOTRANSFERASE 2"/>
    <property type="match status" value="1"/>
</dbReference>
<dbReference type="InterPro" id="IPR015421">
    <property type="entry name" value="PyrdxlP-dep_Trfase_major"/>
</dbReference>
<evidence type="ECO:0000259" key="6">
    <source>
        <dbReference type="Pfam" id="PF00155"/>
    </source>
</evidence>
<keyword evidence="8" id="KW-1185">Reference proteome</keyword>
<organism evidence="7 8">
    <name type="scientific">Ruegeria haliotis</name>
    <dbReference type="NCBI Taxonomy" id="2747601"/>
    <lineage>
        <taxon>Bacteria</taxon>
        <taxon>Pseudomonadati</taxon>
        <taxon>Pseudomonadota</taxon>
        <taxon>Alphaproteobacteria</taxon>
        <taxon>Rhodobacterales</taxon>
        <taxon>Roseobacteraceae</taxon>
        <taxon>Ruegeria</taxon>
    </lineage>
</organism>
<evidence type="ECO:0000256" key="4">
    <source>
        <dbReference type="ARBA" id="ARBA00022898"/>
    </source>
</evidence>
<dbReference type="InterPro" id="IPR004839">
    <property type="entry name" value="Aminotransferase_I/II_large"/>
</dbReference>
<dbReference type="InterPro" id="IPR015422">
    <property type="entry name" value="PyrdxlP-dep_Trfase_small"/>
</dbReference>
<dbReference type="Gene3D" id="3.40.640.10">
    <property type="entry name" value="Type I PLP-dependent aspartate aminotransferase-like (Major domain)"/>
    <property type="match status" value="1"/>
</dbReference>
<comment type="similarity">
    <text evidence="1">Belongs to the class-II pyridoxal-phosphate-dependent aminotransferase family. Histidinol-phosphate aminotransferase subfamily.</text>
</comment>
<dbReference type="InterPro" id="IPR050106">
    <property type="entry name" value="HistidinolP_aminotransfase"/>
</dbReference>
<evidence type="ECO:0000313" key="8">
    <source>
        <dbReference type="Proteomes" id="UP000630805"/>
    </source>
</evidence>
<accession>A0ABX2PW70</accession>
<evidence type="ECO:0000256" key="3">
    <source>
        <dbReference type="ARBA" id="ARBA00022679"/>
    </source>
</evidence>
<evidence type="ECO:0000256" key="2">
    <source>
        <dbReference type="ARBA" id="ARBA00022576"/>
    </source>
</evidence>